<dbReference type="RefSeq" id="WP_183333468.1">
    <property type="nucleotide sequence ID" value="NZ_BMHX01000003.1"/>
</dbReference>
<comment type="caution">
    <text evidence="1">The sequence shown here is derived from an EMBL/GenBank/DDBJ whole genome shotgun (WGS) entry which is preliminary data.</text>
</comment>
<dbReference type="Proteomes" id="UP000588017">
    <property type="component" value="Unassembled WGS sequence"/>
</dbReference>
<dbReference type="EMBL" id="JACHEH010000003">
    <property type="protein sequence ID" value="MBB6167674.1"/>
    <property type="molecule type" value="Genomic_DNA"/>
</dbReference>
<dbReference type="Gene3D" id="1.50.10.100">
    <property type="entry name" value="Chondroitin AC/alginate lyase"/>
    <property type="match status" value="1"/>
</dbReference>
<proteinExistence type="predicted"/>
<dbReference type="AlphaFoldDB" id="A0A841K9W4"/>
<gene>
    <name evidence="1" type="ORF">HNQ73_001297</name>
</gene>
<name>A0A841K9W4_9HYPH</name>
<evidence type="ECO:0008006" key="3">
    <source>
        <dbReference type="Google" id="ProtNLM"/>
    </source>
</evidence>
<dbReference type="InterPro" id="IPR008929">
    <property type="entry name" value="Chondroitin_lyas"/>
</dbReference>
<reference evidence="1 2" key="1">
    <citation type="submission" date="2020-08" db="EMBL/GenBank/DDBJ databases">
        <title>Genomic Encyclopedia of Type Strains, Phase IV (KMG-IV): sequencing the most valuable type-strain genomes for metagenomic binning, comparative biology and taxonomic classification.</title>
        <authorList>
            <person name="Goeker M."/>
        </authorList>
    </citation>
    <scope>NUCLEOTIDE SEQUENCE [LARGE SCALE GENOMIC DNA]</scope>
    <source>
        <strain evidence="1 2">DSM 101465</strain>
    </source>
</reference>
<evidence type="ECO:0000313" key="2">
    <source>
        <dbReference type="Proteomes" id="UP000588017"/>
    </source>
</evidence>
<organism evidence="1 2">
    <name type="scientific">Chelatococcus composti</name>
    <dbReference type="NCBI Taxonomy" id="1743235"/>
    <lineage>
        <taxon>Bacteria</taxon>
        <taxon>Pseudomonadati</taxon>
        <taxon>Pseudomonadota</taxon>
        <taxon>Alphaproteobacteria</taxon>
        <taxon>Hyphomicrobiales</taxon>
        <taxon>Chelatococcaceae</taxon>
        <taxon>Chelatococcus</taxon>
    </lineage>
</organism>
<dbReference type="Gene3D" id="2.70.98.70">
    <property type="match status" value="1"/>
</dbReference>
<protein>
    <recommendedName>
        <fullName evidence="3">Heparinase</fullName>
    </recommendedName>
</protein>
<accession>A0A841K9W4</accession>
<evidence type="ECO:0000313" key="1">
    <source>
        <dbReference type="EMBL" id="MBB6167674.1"/>
    </source>
</evidence>
<sequence>MEARNRRARAQFSFGAVPAGRWCELSFAITWAEEEKAVGVPDAVRLGFDFLTADGVSLDLPVVPGLMRGRIDPFVIDLAGPVAPGHKVSRVRVAFWLPGHAERVELSVRSWRNTAPFEVSAPRLQLLPQPAGETADPPGMQLLDAEPRWETWGVVPGVALTLRGQLLCASPAPDMAFVRIVYRDEKGRALPRPYEGTLEAEGVGAFIMLPTDRRARRFTLRLVPPAGASLVEIGFQARGRAQIWRCLPYEVALDEQGSAAAEGEPLAALGHLAERFGIAERDARGLLASFVDETALASAPLVQTDLGAWLAGGMGAAADGRLRLAGREEWLLPEVLDWQEDPFACGLWRARYHALGWLLSLVGDGERKNLSQAVALALSWDAAFPRADIDDEDRFSPRTAAIRLEVLVQLLSRSLSAGLPAGRSVALLAAIVRHARFFAEALGDNLIGEARERLHAAAALATAAAALPRLPLAPLWRLLALNHIDWSVTQLFDEAAMPSEGSSHLHFEALAVALAVQGVLAALPGTEGLRRRLAMPLGRAIATSVALTDPDGCLVPFGETTGGAEHLPILRDLIARCGRDVMSEPAVAEMLAARASAPIVLDRQAGIVTARHKDASDWAYFAARFGASCGRGHDDCGSFVYAAKGIRWVADPGGIAVRDAGAPGRHFRSGAAHNILRPVDAASVGGCGWLVADIALEGARALLVDSNAHGTSHRHRRLFLLLDDLSGIAVFDRLASPETDAEVVAEGFLHLGPGVAGVLVTAGVGLALAGNSRLQIVAQVREGSLKGLSFVCGQEDGAGGALGFLSGACGEKEPANVLRYSVAGKGEVIAGLLMATDDAARRRLAAGLDDPRLMLPFRMPFEATQ</sequence>
<keyword evidence="2" id="KW-1185">Reference proteome</keyword>